<dbReference type="PANTHER" id="PTHR32385:SF15">
    <property type="entry name" value="INOSITOL PHOSPHOCERAMIDE MANNOSYLTRANSFERASE 1"/>
    <property type="match status" value="1"/>
</dbReference>
<gene>
    <name evidence="2" type="ORF">ASAP_2674</name>
</gene>
<dbReference type="GO" id="GO:0016020">
    <property type="term" value="C:membrane"/>
    <property type="evidence" value="ECO:0007669"/>
    <property type="project" value="GOC"/>
</dbReference>
<accession>A0A060QHW1</accession>
<evidence type="ECO:0000313" key="2">
    <source>
        <dbReference type="EMBL" id="CDG40719.1"/>
    </source>
</evidence>
<reference evidence="2 3" key="2">
    <citation type="journal article" date="2014" name="PLoS ONE">
        <title>Evolution of mitochondria reconstructed from the energy metabolism of living bacteria.</title>
        <authorList>
            <person name="Degli Esposti M."/>
            <person name="Chouaia B."/>
            <person name="Comandatore F."/>
            <person name="Crotti E."/>
            <person name="Sassera D."/>
            <person name="Lievens P.M."/>
            <person name="Daffonchio D."/>
            <person name="Bandi C."/>
        </authorList>
    </citation>
    <scope>NUCLEOTIDE SEQUENCE [LARGE SCALE GENOMIC DNA]</scope>
    <source>
        <strain evidence="2 3">SF2.1</strain>
    </source>
</reference>
<dbReference type="Proteomes" id="UP000027583">
    <property type="component" value="Unassembled WGS sequence"/>
</dbReference>
<dbReference type="InterPro" id="IPR029044">
    <property type="entry name" value="Nucleotide-diphossugar_trans"/>
</dbReference>
<proteinExistence type="predicted"/>
<dbReference type="AlphaFoldDB" id="A0A060QHW1"/>
<organism evidence="2 3">
    <name type="scientific">Asaia bogorensis</name>
    <dbReference type="NCBI Taxonomy" id="91915"/>
    <lineage>
        <taxon>Bacteria</taxon>
        <taxon>Pseudomonadati</taxon>
        <taxon>Pseudomonadota</taxon>
        <taxon>Alphaproteobacteria</taxon>
        <taxon>Acetobacterales</taxon>
        <taxon>Acetobacteraceae</taxon>
        <taxon>Asaia</taxon>
    </lineage>
</organism>
<feature type="region of interest" description="Disordered" evidence="1">
    <location>
        <begin position="1"/>
        <end position="36"/>
    </location>
</feature>
<dbReference type="EMBL" id="CBLX010000023">
    <property type="protein sequence ID" value="CDG40719.1"/>
    <property type="molecule type" value="Genomic_DNA"/>
</dbReference>
<comment type="caution">
    <text evidence="2">The sequence shown here is derived from an EMBL/GenBank/DDBJ whole genome shotgun (WGS) entry which is preliminary data.</text>
</comment>
<sequence>MDSKNPGSDPASADIDAWDELRSEETPVAEAEMHSAPSPATLAGLDALTDEDFAHDGQAIGFYHQNGCKTVMHAFTLANILHTSFRVQEASRFYRVAFDMHSKSHGEYPLAQSLLQARLLCLLKSGNDLPAHEVAELRALCIPHANFIESVYKAWREGDPTGAMRLTANAFEEFHTGEEIDSLYLGFALQANFPFTKGCADHRVIPNKLFLYWDKNPPEEIQRNFEFHRQISGLDVKIFDKPEAEQWLYDVYGVEARSLFLGARHPAEAADILRVHVIQALGGWWLDADIRIRDEQALQFMLDRHEQNVLFLTHNNVVHNDFFGAVAQSPLLNEALLNIYRNCYLHPGLFIAYKTGPGVFNRALNRLIHRDVSGLAPLAPTSVHDHHVFSRLIEEFDTPYKHHTPHWQAV</sequence>
<evidence type="ECO:0000256" key="1">
    <source>
        <dbReference type="SAM" id="MobiDB-lite"/>
    </source>
</evidence>
<protein>
    <submittedName>
        <fullName evidence="2">Uncharacterized protein</fullName>
    </submittedName>
</protein>
<dbReference type="GO" id="GO:0000030">
    <property type="term" value="F:mannosyltransferase activity"/>
    <property type="evidence" value="ECO:0007669"/>
    <property type="project" value="TreeGrafter"/>
</dbReference>
<dbReference type="eggNOG" id="COG3774">
    <property type="taxonomic scope" value="Bacteria"/>
</dbReference>
<reference evidence="2 3" key="1">
    <citation type="journal article" date="2014" name="Genome Biol. Evol.">
        <title>Acetic acid bacteria genomes reveal functional traits for adaptation to life in insect guts.</title>
        <authorList>
            <person name="Chouaia B."/>
            <person name="Gaiarsa S."/>
            <person name="Crotti E."/>
            <person name="Comandatore F."/>
            <person name="Degli Esposti M."/>
            <person name="Ricci I."/>
            <person name="Alma A."/>
            <person name="Favia G."/>
            <person name="Bandi C."/>
            <person name="Daffonchio D."/>
        </authorList>
    </citation>
    <scope>NUCLEOTIDE SEQUENCE [LARGE SCALE GENOMIC DNA]</scope>
    <source>
        <strain evidence="2 3">SF2.1</strain>
    </source>
</reference>
<dbReference type="PANTHER" id="PTHR32385">
    <property type="entry name" value="MANNOSYL PHOSPHORYLINOSITOL CERAMIDE SYNTHASE"/>
    <property type="match status" value="1"/>
</dbReference>
<dbReference type="Gene3D" id="3.90.550.20">
    <property type="match status" value="1"/>
</dbReference>
<dbReference type="SUPFAM" id="SSF53448">
    <property type="entry name" value="Nucleotide-diphospho-sugar transferases"/>
    <property type="match status" value="1"/>
</dbReference>
<name>A0A060QHW1_9PROT</name>
<dbReference type="InterPro" id="IPR051706">
    <property type="entry name" value="Glycosyltransferase_domain"/>
</dbReference>
<dbReference type="GO" id="GO:0051999">
    <property type="term" value="P:mannosyl-inositol phosphorylceramide biosynthetic process"/>
    <property type="evidence" value="ECO:0007669"/>
    <property type="project" value="TreeGrafter"/>
</dbReference>
<dbReference type="RefSeq" id="WP_023978259.1">
    <property type="nucleotide sequence ID" value="NZ_CBLX010000023.1"/>
</dbReference>
<evidence type="ECO:0000313" key="3">
    <source>
        <dbReference type="Proteomes" id="UP000027583"/>
    </source>
</evidence>